<dbReference type="RefSeq" id="WP_306105303.1">
    <property type="nucleotide sequence ID" value="NZ_CP120984.1"/>
</dbReference>
<sequence length="196" mass="21837">MGEAMARAGRLRKPVLTGEAHQALNEALHQLHAYARYPSLSSLETALEGNGVRRASRATIHNAFSSVRLPRVDLVDALAVELARQVRNVEEEAIDQVGNIFDNLWFLADLEDRERTRPEEMSSEAGTGDVPDSQMPVLATAELLPVSVQRSVPNILDVERVTTGRLRNLFPTRTWSLFDQEDLLFACRHAIVTLLV</sequence>
<keyword evidence="2" id="KW-1185">Reference proteome</keyword>
<evidence type="ECO:0000313" key="2">
    <source>
        <dbReference type="Proteomes" id="UP001224433"/>
    </source>
</evidence>
<reference evidence="1 2" key="1">
    <citation type="submission" date="2023-03" db="EMBL/GenBank/DDBJ databases">
        <title>Isolation and description of six Streptomyces strains from soil environments, able to metabolize different microbial glucans.</title>
        <authorList>
            <person name="Widen T."/>
            <person name="Larsbrink J."/>
        </authorList>
    </citation>
    <scope>NUCLEOTIDE SEQUENCE [LARGE SCALE GENOMIC DNA]</scope>
    <source>
        <strain evidence="1 2">Alt3</strain>
        <plasmid evidence="1 2">unnamed1</plasmid>
    </source>
</reference>
<evidence type="ECO:0000313" key="1">
    <source>
        <dbReference type="EMBL" id="WLQ69227.1"/>
    </source>
</evidence>
<proteinExistence type="predicted"/>
<accession>A0ABY9JND2</accession>
<organism evidence="1 2">
    <name type="scientific">Streptomyces glycanivorans</name>
    <dbReference type="NCBI Taxonomy" id="3033808"/>
    <lineage>
        <taxon>Bacteria</taxon>
        <taxon>Bacillati</taxon>
        <taxon>Actinomycetota</taxon>
        <taxon>Actinomycetes</taxon>
        <taxon>Kitasatosporales</taxon>
        <taxon>Streptomycetaceae</taxon>
        <taxon>Streptomyces</taxon>
    </lineage>
</organism>
<name>A0ABY9JND2_9ACTN</name>
<protein>
    <submittedName>
        <fullName evidence="1">Uncharacterized protein</fullName>
    </submittedName>
</protein>
<gene>
    <name evidence="1" type="ORF">P8A20_37470</name>
</gene>
<keyword evidence="1" id="KW-0614">Plasmid</keyword>
<dbReference type="Proteomes" id="UP001224433">
    <property type="component" value="Plasmid unnamed1"/>
</dbReference>
<geneLocation type="plasmid" evidence="1 2">
    <name>unnamed1</name>
</geneLocation>
<dbReference type="EMBL" id="CP120984">
    <property type="protein sequence ID" value="WLQ69227.1"/>
    <property type="molecule type" value="Genomic_DNA"/>
</dbReference>